<evidence type="ECO:0000256" key="10">
    <source>
        <dbReference type="ARBA" id="ARBA00022989"/>
    </source>
</evidence>
<keyword evidence="8" id="KW-0106">Calcium</keyword>
<keyword evidence="6" id="KW-0479">Metal-binding</keyword>
<evidence type="ECO:0000256" key="11">
    <source>
        <dbReference type="ARBA" id="ARBA00023098"/>
    </source>
</evidence>
<keyword evidence="11" id="KW-0443">Lipid metabolism</keyword>
<dbReference type="EMBL" id="CAJVPS010005734">
    <property type="protein sequence ID" value="CAG8617954.1"/>
    <property type="molecule type" value="Genomic_DNA"/>
</dbReference>
<organism evidence="18 19">
    <name type="scientific">Ambispora leptoticha</name>
    <dbReference type="NCBI Taxonomy" id="144679"/>
    <lineage>
        <taxon>Eukaryota</taxon>
        <taxon>Fungi</taxon>
        <taxon>Fungi incertae sedis</taxon>
        <taxon>Mucoromycota</taxon>
        <taxon>Glomeromycotina</taxon>
        <taxon>Glomeromycetes</taxon>
        <taxon>Archaeosporales</taxon>
        <taxon>Ambisporaceae</taxon>
        <taxon>Ambispora</taxon>
    </lineage>
</organism>
<dbReference type="InterPro" id="IPR029058">
    <property type="entry name" value="AB_hydrolase_fold"/>
</dbReference>
<feature type="region of interest" description="Disordered" evidence="15">
    <location>
        <begin position="1"/>
        <end position="63"/>
    </location>
</feature>
<dbReference type="GO" id="GO:0016298">
    <property type="term" value="F:lipase activity"/>
    <property type="evidence" value="ECO:0007669"/>
    <property type="project" value="TreeGrafter"/>
</dbReference>
<dbReference type="InterPro" id="IPR052214">
    <property type="entry name" value="DAG_Lipase-Related"/>
</dbReference>
<gene>
    <name evidence="18" type="ORF">ALEPTO_LOCUS8836</name>
</gene>
<comment type="cofactor">
    <cofactor evidence="1">
        <name>Ca(2+)</name>
        <dbReference type="ChEBI" id="CHEBI:29108"/>
    </cofactor>
</comment>
<feature type="compositionally biased region" description="Low complexity" evidence="15">
    <location>
        <begin position="40"/>
        <end position="63"/>
    </location>
</feature>
<keyword evidence="7" id="KW-0378">Hydrolase</keyword>
<proteinExistence type="predicted"/>
<dbReference type="Pfam" id="PF01764">
    <property type="entry name" value="Lipase_3"/>
    <property type="match status" value="1"/>
</dbReference>
<keyword evidence="10 16" id="KW-1133">Transmembrane helix</keyword>
<evidence type="ECO:0000256" key="7">
    <source>
        <dbReference type="ARBA" id="ARBA00022801"/>
    </source>
</evidence>
<dbReference type="OrthoDB" id="438440at2759"/>
<comment type="subcellular location">
    <subcellularLocation>
        <location evidence="2">Cell membrane</location>
        <topology evidence="2">Multi-pass membrane protein</topology>
    </subcellularLocation>
</comment>
<dbReference type="PANTHER" id="PTHR45792">
    <property type="entry name" value="DIACYLGLYCEROL LIPASE HOMOLOG-RELATED"/>
    <property type="match status" value="1"/>
</dbReference>
<dbReference type="SUPFAM" id="SSF53474">
    <property type="entry name" value="alpha/beta-Hydrolases"/>
    <property type="match status" value="1"/>
</dbReference>
<evidence type="ECO:0000256" key="12">
    <source>
        <dbReference type="ARBA" id="ARBA00023136"/>
    </source>
</evidence>
<comment type="catalytic activity">
    <reaction evidence="13">
        <text>a 1,2-diacyl-sn-glycerol + H2O = a 2-acylglycerol + a fatty acid + H(+)</text>
        <dbReference type="Rhea" id="RHEA:33275"/>
        <dbReference type="ChEBI" id="CHEBI:15377"/>
        <dbReference type="ChEBI" id="CHEBI:15378"/>
        <dbReference type="ChEBI" id="CHEBI:17389"/>
        <dbReference type="ChEBI" id="CHEBI:17815"/>
        <dbReference type="ChEBI" id="CHEBI:28868"/>
        <dbReference type="EC" id="3.1.1.116"/>
    </reaction>
    <physiologicalReaction direction="left-to-right" evidence="13">
        <dbReference type="Rhea" id="RHEA:33276"/>
    </physiologicalReaction>
</comment>
<keyword evidence="4" id="KW-0597">Phosphoprotein</keyword>
<evidence type="ECO:0000256" key="14">
    <source>
        <dbReference type="ARBA" id="ARBA00026104"/>
    </source>
</evidence>
<evidence type="ECO:0000256" key="1">
    <source>
        <dbReference type="ARBA" id="ARBA00001913"/>
    </source>
</evidence>
<dbReference type="GO" id="GO:0005886">
    <property type="term" value="C:plasma membrane"/>
    <property type="evidence" value="ECO:0007669"/>
    <property type="project" value="UniProtKB-SubCell"/>
</dbReference>
<evidence type="ECO:0000256" key="2">
    <source>
        <dbReference type="ARBA" id="ARBA00004651"/>
    </source>
</evidence>
<feature type="non-terminal residue" evidence="18">
    <location>
        <position position="644"/>
    </location>
</feature>
<sequence length="644" mass="72311">MPSKEEINKEEPLDQRDDTLVGQRKTNTNLQIKISVDQQDSFSSTSDSTFSSPNVSRISSSSSINEVMGAADTFSNTCTTTSSSHTNLPHGRRQTIYSPDVIEKDLLDKHDNRENKDEELILEETDRKVTIGTDTQLSSSYSENKVQTVIRRPDSDLAVQITNITNLSIMSLDLAGLVSKVALETVKMSTRAGLGIARAVTARTERKNSTRSVGANDSGILDASSYLLHQTLSFTEQIALAGIEFTSETVQYTISTIADSISVIDTLFGTTETAKALTEFVQLVKREWNAKEEGEESLEDIGSFGAFRVIKVLTAWASLQYVTGMRWEMEMGGWKKVKLVDFWDLLDDWVEVNHDDSIYEEINWLVEEEDEEIVVISSKNDGNNIVVGELTQPEHNRLNVPNDLYSKRLSELWADANKRISNPYMDEFIDQTEEEKLYSLLHNLKRYSKFSSTAYDVKTAIMNRLPFQRHRTHQHRVTFARVNDLPLDSIVHSSHQNPPSTGNHYSPTYYLIRDHSAKSIILALRGTMSIHDLIVDLSCEYEDFILPEDIQSGDLTPNKVHRGMMKVAKALATPGQSGVFETLKRELEQNEDYGLVLIGHSLGAGIASLLALLWASPKTRMTTRWSCLPLGRRVHAYAFATPCV</sequence>
<reference evidence="18" key="1">
    <citation type="submission" date="2021-06" db="EMBL/GenBank/DDBJ databases">
        <authorList>
            <person name="Kallberg Y."/>
            <person name="Tangrot J."/>
            <person name="Rosling A."/>
        </authorList>
    </citation>
    <scope>NUCLEOTIDE SEQUENCE</scope>
    <source>
        <strain evidence="18">FL130A</strain>
    </source>
</reference>
<dbReference type="GO" id="GO:0019369">
    <property type="term" value="P:arachidonate metabolic process"/>
    <property type="evidence" value="ECO:0007669"/>
    <property type="project" value="TreeGrafter"/>
</dbReference>
<dbReference type="GO" id="GO:0046340">
    <property type="term" value="P:diacylglycerol catabolic process"/>
    <property type="evidence" value="ECO:0007669"/>
    <property type="project" value="TreeGrafter"/>
</dbReference>
<accession>A0A9N9GQ30</accession>
<evidence type="ECO:0000256" key="6">
    <source>
        <dbReference type="ARBA" id="ARBA00022723"/>
    </source>
</evidence>
<evidence type="ECO:0000256" key="9">
    <source>
        <dbReference type="ARBA" id="ARBA00022963"/>
    </source>
</evidence>
<dbReference type="AlphaFoldDB" id="A0A9N9GQ30"/>
<name>A0A9N9GQ30_9GLOM</name>
<feature type="transmembrane region" description="Helical" evidence="16">
    <location>
        <begin position="593"/>
        <end position="615"/>
    </location>
</feature>
<evidence type="ECO:0000259" key="17">
    <source>
        <dbReference type="Pfam" id="PF01764"/>
    </source>
</evidence>
<evidence type="ECO:0000256" key="13">
    <source>
        <dbReference type="ARBA" id="ARBA00024531"/>
    </source>
</evidence>
<evidence type="ECO:0000256" key="16">
    <source>
        <dbReference type="SAM" id="Phobius"/>
    </source>
</evidence>
<dbReference type="GO" id="GO:0046872">
    <property type="term" value="F:metal ion binding"/>
    <property type="evidence" value="ECO:0007669"/>
    <property type="project" value="UniProtKB-KW"/>
</dbReference>
<dbReference type="Proteomes" id="UP000789508">
    <property type="component" value="Unassembled WGS sequence"/>
</dbReference>
<dbReference type="InterPro" id="IPR002921">
    <property type="entry name" value="Fungal_lipase-type"/>
</dbReference>
<dbReference type="Gene3D" id="3.40.50.1820">
    <property type="entry name" value="alpha/beta hydrolase"/>
    <property type="match status" value="1"/>
</dbReference>
<evidence type="ECO:0000256" key="5">
    <source>
        <dbReference type="ARBA" id="ARBA00022692"/>
    </source>
</evidence>
<evidence type="ECO:0000313" key="19">
    <source>
        <dbReference type="Proteomes" id="UP000789508"/>
    </source>
</evidence>
<dbReference type="PANTHER" id="PTHR45792:SF8">
    <property type="entry name" value="DIACYLGLYCEROL LIPASE-ALPHA"/>
    <property type="match status" value="1"/>
</dbReference>
<keyword evidence="9" id="KW-0442">Lipid degradation</keyword>
<evidence type="ECO:0000256" key="4">
    <source>
        <dbReference type="ARBA" id="ARBA00022553"/>
    </source>
</evidence>
<feature type="compositionally biased region" description="Basic and acidic residues" evidence="15">
    <location>
        <begin position="1"/>
        <end position="19"/>
    </location>
</feature>
<keyword evidence="12 16" id="KW-0472">Membrane</keyword>
<feature type="compositionally biased region" description="Polar residues" evidence="15">
    <location>
        <begin position="24"/>
        <end position="39"/>
    </location>
</feature>
<dbReference type="CDD" id="cd00519">
    <property type="entry name" value="Lipase_3"/>
    <property type="match status" value="1"/>
</dbReference>
<protein>
    <recommendedName>
        <fullName evidence="14">sn-1-specific diacylglycerol lipase</fullName>
        <ecNumber evidence="14">3.1.1.116</ecNumber>
    </recommendedName>
</protein>
<keyword evidence="5 16" id="KW-0812">Transmembrane</keyword>
<feature type="domain" description="Fungal lipase-type" evidence="17">
    <location>
        <begin position="522"/>
        <end position="644"/>
    </location>
</feature>
<evidence type="ECO:0000256" key="15">
    <source>
        <dbReference type="SAM" id="MobiDB-lite"/>
    </source>
</evidence>
<evidence type="ECO:0000313" key="18">
    <source>
        <dbReference type="EMBL" id="CAG8617954.1"/>
    </source>
</evidence>
<dbReference type="EC" id="3.1.1.116" evidence="14"/>
<keyword evidence="19" id="KW-1185">Reference proteome</keyword>
<evidence type="ECO:0000256" key="3">
    <source>
        <dbReference type="ARBA" id="ARBA00022475"/>
    </source>
</evidence>
<evidence type="ECO:0000256" key="8">
    <source>
        <dbReference type="ARBA" id="ARBA00022837"/>
    </source>
</evidence>
<comment type="caution">
    <text evidence="18">The sequence shown here is derived from an EMBL/GenBank/DDBJ whole genome shotgun (WGS) entry which is preliminary data.</text>
</comment>
<keyword evidence="3" id="KW-1003">Cell membrane</keyword>